<keyword evidence="3" id="KW-0732">Signal</keyword>
<dbReference type="InterPro" id="IPR000668">
    <property type="entry name" value="Peptidase_C1A_C"/>
</dbReference>
<feature type="domain" description="Cathepsin propeptide inhibitor" evidence="5">
    <location>
        <begin position="28"/>
        <end position="86"/>
    </location>
</feature>
<dbReference type="PROSITE" id="PS00640">
    <property type="entry name" value="THIOL_PROTEASE_ASN"/>
    <property type="match status" value="1"/>
</dbReference>
<dbReference type="EMBL" id="EU909156">
    <property type="protein sequence ID" value="ACH48000.1"/>
    <property type="molecule type" value="mRNA"/>
</dbReference>
<dbReference type="PROSITE" id="PS00639">
    <property type="entry name" value="THIOL_PROTEASE_HIS"/>
    <property type="match status" value="1"/>
</dbReference>
<dbReference type="PANTHER" id="PTHR12411">
    <property type="entry name" value="CYSTEINE PROTEASE FAMILY C1-RELATED"/>
    <property type="match status" value="1"/>
</dbReference>
<dbReference type="Gene3D" id="3.90.70.10">
    <property type="entry name" value="Cysteine proteinases"/>
    <property type="match status" value="1"/>
</dbReference>
<comment type="similarity">
    <text evidence="1">Belongs to the peptidase C1 family.</text>
</comment>
<sequence length="329" mass="36214">MLSTASFLSLLGLALATSVPQFQFVQEWNMWKGMHQKSYQNDLEELDRHTVWLSNKKYIEAHNQNSHVFGFTLAMNHFADLTDQEWTEKFVTHVSDTAGNYTKYYEPNQFKSYPDTVDWRTKDAVTKVKDQSQCGASYAFSAVGALEGANALATGSLSVLSEQNIIDCSVPYGNHGCKGGNMLYAFKYIIANDGLDVAKSYPFQGKQQSCVYDDQDTGGKISGMVRIKQGSESDLIGAVANVGPVSVAIDGSSNAFRFYASGVYDSSRCSSSKLNHAMVVTGYGTYGGKDYWLVKNSWGTNWGQSGYIMMARGKYNQCGIASDACYPTL</sequence>
<dbReference type="Pfam" id="PF08246">
    <property type="entry name" value="Inhibitor_I29"/>
    <property type="match status" value="1"/>
</dbReference>
<evidence type="ECO:0000256" key="2">
    <source>
        <dbReference type="ARBA" id="ARBA00023157"/>
    </source>
</evidence>
<dbReference type="InterPro" id="IPR038765">
    <property type="entry name" value="Papain-like_cys_pep_sf"/>
</dbReference>
<accession>B5LT52</accession>
<dbReference type="SMART" id="SM00848">
    <property type="entry name" value="Inhibitor_I29"/>
    <property type="match status" value="1"/>
</dbReference>
<evidence type="ECO:0000259" key="5">
    <source>
        <dbReference type="SMART" id="SM00848"/>
    </source>
</evidence>
<reference evidence="6" key="1">
    <citation type="submission" date="2008-07" db="EMBL/GenBank/DDBJ databases">
        <title>Identification of silicatein genes from marine sponge Latrunculia oparinae.</title>
        <authorList>
            <person name="Veremeichik G.N."/>
            <person name="Shkryl Y.N."/>
            <person name="Kovalchuk S.N."/>
            <person name="Kozhemyako V.B."/>
            <person name="Bulgakov V.P."/>
        </authorList>
    </citation>
    <scope>NUCLEOTIDE SEQUENCE</scope>
</reference>
<dbReference type="SUPFAM" id="SSF54001">
    <property type="entry name" value="Cysteine proteinases"/>
    <property type="match status" value="1"/>
</dbReference>
<feature type="domain" description="Peptidase C1A papain C-terminal" evidence="4">
    <location>
        <begin position="113"/>
        <end position="328"/>
    </location>
</feature>
<dbReference type="Pfam" id="PF00112">
    <property type="entry name" value="Peptidase_C1"/>
    <property type="match status" value="1"/>
</dbReference>
<dbReference type="InterPro" id="IPR013128">
    <property type="entry name" value="Peptidase_C1A"/>
</dbReference>
<dbReference type="CDD" id="cd02248">
    <property type="entry name" value="Peptidase_C1A"/>
    <property type="match status" value="1"/>
</dbReference>
<feature type="signal peptide" evidence="3">
    <location>
        <begin position="1"/>
        <end position="16"/>
    </location>
</feature>
<dbReference type="GO" id="GO:0008234">
    <property type="term" value="F:cysteine-type peptidase activity"/>
    <property type="evidence" value="ECO:0007669"/>
    <property type="project" value="InterPro"/>
</dbReference>
<name>B5LT52_LATOP</name>
<evidence type="ECO:0000256" key="3">
    <source>
        <dbReference type="SAM" id="SignalP"/>
    </source>
</evidence>
<dbReference type="PRINTS" id="PR00705">
    <property type="entry name" value="PAPAIN"/>
</dbReference>
<dbReference type="InterPro" id="IPR025661">
    <property type="entry name" value="Pept_asp_AS"/>
</dbReference>
<dbReference type="GO" id="GO:0006508">
    <property type="term" value="P:proteolysis"/>
    <property type="evidence" value="ECO:0007669"/>
    <property type="project" value="InterPro"/>
</dbReference>
<dbReference type="FunFam" id="3.90.70.10:FF:000109">
    <property type="entry name" value="Cysteine protease"/>
    <property type="match status" value="1"/>
</dbReference>
<dbReference type="SMART" id="SM00645">
    <property type="entry name" value="Pept_C1"/>
    <property type="match status" value="1"/>
</dbReference>
<protein>
    <submittedName>
        <fullName evidence="6">Silicatein A2</fullName>
    </submittedName>
</protein>
<evidence type="ECO:0000259" key="4">
    <source>
        <dbReference type="SMART" id="SM00645"/>
    </source>
</evidence>
<dbReference type="InterPro" id="IPR025660">
    <property type="entry name" value="Pept_his_AS"/>
</dbReference>
<dbReference type="InterPro" id="IPR013201">
    <property type="entry name" value="Prot_inhib_I29"/>
</dbReference>
<dbReference type="InterPro" id="IPR039417">
    <property type="entry name" value="Peptidase_C1A_papain-like"/>
</dbReference>
<proteinExistence type="evidence at transcript level"/>
<evidence type="ECO:0000256" key="1">
    <source>
        <dbReference type="ARBA" id="ARBA00008455"/>
    </source>
</evidence>
<feature type="chain" id="PRO_5018712831" evidence="3">
    <location>
        <begin position="17"/>
        <end position="329"/>
    </location>
</feature>
<organism evidence="6">
    <name type="scientific">Latrunculia oparinae</name>
    <name type="common">Sponge</name>
    <dbReference type="NCBI Taxonomy" id="553186"/>
    <lineage>
        <taxon>Eukaryota</taxon>
        <taxon>Metazoa</taxon>
        <taxon>Porifera</taxon>
        <taxon>Demospongiae</taxon>
        <taxon>Heteroscleromorpha</taxon>
        <taxon>Poecilosclerida</taxon>
        <taxon>Latrunculiidae</taxon>
        <taxon>Latrunculia</taxon>
    </lineage>
</organism>
<keyword evidence="2" id="KW-1015">Disulfide bond</keyword>
<evidence type="ECO:0000313" key="6">
    <source>
        <dbReference type="EMBL" id="ACH48000.1"/>
    </source>
</evidence>
<dbReference type="AlphaFoldDB" id="B5LT52"/>